<evidence type="ECO:0000256" key="2">
    <source>
        <dbReference type="ARBA" id="ARBA00023054"/>
    </source>
</evidence>
<reference evidence="4 5" key="1">
    <citation type="submission" date="2018-07" db="EMBL/GenBank/DDBJ databases">
        <title>Crenobacter cavernae sp. nov., isolated from a karst cave.</title>
        <authorList>
            <person name="Zhu H."/>
        </authorList>
    </citation>
    <scope>NUCLEOTIDE SEQUENCE [LARGE SCALE GENOMIC DNA]</scope>
    <source>
        <strain evidence="4 5">K1W11S-77</strain>
    </source>
</reference>
<dbReference type="Pfam" id="PF25881">
    <property type="entry name" value="HH_YBHG"/>
    <property type="match status" value="1"/>
</dbReference>
<comment type="subcellular location">
    <subcellularLocation>
        <location evidence="1">Cell envelope</location>
    </subcellularLocation>
</comment>
<gene>
    <name evidence="4" type="ORF">DWG20_15575</name>
</gene>
<feature type="domain" description="YbhG-like alpha-helical hairpin" evidence="3">
    <location>
        <begin position="75"/>
        <end position="192"/>
    </location>
</feature>
<keyword evidence="2" id="KW-0175">Coiled coil</keyword>
<dbReference type="InterPro" id="IPR050465">
    <property type="entry name" value="UPF0194_transport"/>
</dbReference>
<proteinExistence type="predicted"/>
<sequence length="323" mass="34417">MSARAVVGIMVLALAAGCSETPDEVFPGYAEGEYLRVAAPFAGALTTLSVKRGDQVAAGKPLFALESENERAAREQAVAQLARTQSTLDDLLKGKRPPELAAARAQLAQAEASLAQSRADLARDETLVARGFISRQQLDRTRAAYERDRATVAQLAAQLDVARLAGREDQIAAARHDVDAARNALAQADWRLGQKSQHAPEAGLVADTLFVAGEWVPAGSPVVSILPPANIKLRFFVPETRIGALKTGQPVTVRCDGCAGPIPANVSFIAPQAEYTPPVIYSRENRAKLVFLVEAKPKPADAVKLHPGQPVEVTLGQLVDARR</sequence>
<dbReference type="EMBL" id="CP031337">
    <property type="protein sequence ID" value="AXK40725.1"/>
    <property type="molecule type" value="Genomic_DNA"/>
</dbReference>
<name>A0A345Y9X3_9NEIS</name>
<dbReference type="InterPro" id="IPR059052">
    <property type="entry name" value="HH_YbhG-like"/>
</dbReference>
<dbReference type="PANTHER" id="PTHR32347">
    <property type="entry name" value="EFFLUX SYSTEM COMPONENT YKNX-RELATED"/>
    <property type="match status" value="1"/>
</dbReference>
<dbReference type="OrthoDB" id="8558741at2"/>
<organism evidence="4 5">
    <name type="scientific">Crenobacter cavernae</name>
    <dbReference type="NCBI Taxonomy" id="2290923"/>
    <lineage>
        <taxon>Bacteria</taxon>
        <taxon>Pseudomonadati</taxon>
        <taxon>Pseudomonadota</taxon>
        <taxon>Betaproteobacteria</taxon>
        <taxon>Neisseriales</taxon>
        <taxon>Neisseriaceae</taxon>
        <taxon>Crenobacter</taxon>
    </lineage>
</organism>
<evidence type="ECO:0000313" key="4">
    <source>
        <dbReference type="EMBL" id="AXK40725.1"/>
    </source>
</evidence>
<dbReference type="KEGG" id="ccah:DWG20_15575"/>
<dbReference type="RefSeq" id="WP_115434652.1">
    <property type="nucleotide sequence ID" value="NZ_CP031337.1"/>
</dbReference>
<dbReference type="Gene3D" id="1.10.287.470">
    <property type="entry name" value="Helix hairpin bin"/>
    <property type="match status" value="2"/>
</dbReference>
<protein>
    <submittedName>
        <fullName evidence="4">HlyD family efflux transporter periplasmic adaptor subunit</fullName>
    </submittedName>
</protein>
<evidence type="ECO:0000256" key="1">
    <source>
        <dbReference type="ARBA" id="ARBA00004196"/>
    </source>
</evidence>
<dbReference type="AlphaFoldDB" id="A0A345Y9X3"/>
<dbReference type="GO" id="GO:0030313">
    <property type="term" value="C:cell envelope"/>
    <property type="evidence" value="ECO:0007669"/>
    <property type="project" value="UniProtKB-SubCell"/>
</dbReference>
<dbReference type="Gene3D" id="2.40.50.100">
    <property type="match status" value="1"/>
</dbReference>
<evidence type="ECO:0000313" key="5">
    <source>
        <dbReference type="Proteomes" id="UP000254537"/>
    </source>
</evidence>
<dbReference type="PANTHER" id="PTHR32347:SF23">
    <property type="entry name" value="BLL5650 PROTEIN"/>
    <property type="match status" value="1"/>
</dbReference>
<dbReference type="Gene3D" id="2.40.30.170">
    <property type="match status" value="1"/>
</dbReference>
<accession>A0A345Y9X3</accession>
<dbReference type="Proteomes" id="UP000254537">
    <property type="component" value="Chromosome"/>
</dbReference>
<dbReference type="PROSITE" id="PS51257">
    <property type="entry name" value="PROKAR_LIPOPROTEIN"/>
    <property type="match status" value="1"/>
</dbReference>
<dbReference type="SUPFAM" id="SSF111369">
    <property type="entry name" value="HlyD-like secretion proteins"/>
    <property type="match status" value="1"/>
</dbReference>
<evidence type="ECO:0000259" key="3">
    <source>
        <dbReference type="Pfam" id="PF25881"/>
    </source>
</evidence>